<sequence>MLPEIMYWAFPRLLLVLAFALAVVVRRHWSRSFPPVWRFLVVRPLWWLVMRALGYEDPATIYPRFRNRVRVAWERRLMEWLER</sequence>
<organism evidence="2 3">
    <name type="scientific">Streptomyces solicavernae</name>
    <dbReference type="NCBI Taxonomy" id="3043614"/>
    <lineage>
        <taxon>Bacteria</taxon>
        <taxon>Bacillati</taxon>
        <taxon>Actinomycetota</taxon>
        <taxon>Actinomycetes</taxon>
        <taxon>Kitasatosporales</taxon>
        <taxon>Streptomycetaceae</taxon>
        <taxon>Streptomyces</taxon>
    </lineage>
</organism>
<dbReference type="EMBL" id="JASCIR010000037">
    <property type="protein sequence ID" value="MDI3390042.1"/>
    <property type="molecule type" value="Genomic_DNA"/>
</dbReference>
<keyword evidence="1" id="KW-1133">Transmembrane helix</keyword>
<keyword evidence="1" id="KW-0472">Membrane</keyword>
<proteinExistence type="predicted"/>
<keyword evidence="1" id="KW-0812">Transmembrane</keyword>
<reference evidence="2 3" key="1">
    <citation type="submission" date="2023-05" db="EMBL/GenBank/DDBJ databases">
        <title>Draft genome sequence of Streptomyces sp. B-S-A8 isolated from a cave soil in Thailand.</title>
        <authorList>
            <person name="Chamroensaksri N."/>
            <person name="Muangham S."/>
        </authorList>
    </citation>
    <scope>NUCLEOTIDE SEQUENCE [LARGE SCALE GENOMIC DNA]</scope>
    <source>
        <strain evidence="2 3">B-S-A8</strain>
    </source>
</reference>
<keyword evidence="3" id="KW-1185">Reference proteome</keyword>
<evidence type="ECO:0000313" key="3">
    <source>
        <dbReference type="Proteomes" id="UP001224661"/>
    </source>
</evidence>
<gene>
    <name evidence="2" type="ORF">QIS99_28190</name>
</gene>
<evidence type="ECO:0000256" key="1">
    <source>
        <dbReference type="SAM" id="Phobius"/>
    </source>
</evidence>
<name>A0ABT6S029_9ACTN</name>
<dbReference type="Proteomes" id="UP001224661">
    <property type="component" value="Unassembled WGS sequence"/>
</dbReference>
<dbReference type="RefSeq" id="WP_282516521.1">
    <property type="nucleotide sequence ID" value="NZ_JASCIR010000037.1"/>
</dbReference>
<comment type="caution">
    <text evidence="2">The sequence shown here is derived from an EMBL/GenBank/DDBJ whole genome shotgun (WGS) entry which is preliminary data.</text>
</comment>
<evidence type="ECO:0000313" key="2">
    <source>
        <dbReference type="EMBL" id="MDI3390042.1"/>
    </source>
</evidence>
<feature type="transmembrane region" description="Helical" evidence="1">
    <location>
        <begin position="6"/>
        <end position="25"/>
    </location>
</feature>
<accession>A0ABT6S029</accession>
<protein>
    <submittedName>
        <fullName evidence="2">Uncharacterized protein</fullName>
    </submittedName>
</protein>